<organism evidence="2">
    <name type="scientific">Culex pipiens</name>
    <name type="common">House mosquito</name>
    <dbReference type="NCBI Taxonomy" id="7175"/>
    <lineage>
        <taxon>Eukaryota</taxon>
        <taxon>Metazoa</taxon>
        <taxon>Ecdysozoa</taxon>
        <taxon>Arthropoda</taxon>
        <taxon>Hexapoda</taxon>
        <taxon>Insecta</taxon>
        <taxon>Pterygota</taxon>
        <taxon>Neoptera</taxon>
        <taxon>Endopterygota</taxon>
        <taxon>Diptera</taxon>
        <taxon>Nematocera</taxon>
        <taxon>Culicoidea</taxon>
        <taxon>Culicidae</taxon>
        <taxon>Culicinae</taxon>
        <taxon>Culicini</taxon>
        <taxon>Culex</taxon>
        <taxon>Culex</taxon>
    </lineage>
</organism>
<name>A0A8D8CQH9_CULPI</name>
<protein>
    <submittedName>
        <fullName evidence="2">(northern house mosquito) hypothetical protein</fullName>
    </submittedName>
</protein>
<evidence type="ECO:0000313" key="2">
    <source>
        <dbReference type="EMBL" id="CAG6498560.1"/>
    </source>
</evidence>
<dbReference type="Pfam" id="PF04527">
    <property type="entry name" value="Retinin_C"/>
    <property type="match status" value="1"/>
</dbReference>
<dbReference type="PANTHER" id="PTHR34931:SF3">
    <property type="entry name" value="FI02976P-RELATED"/>
    <property type="match status" value="1"/>
</dbReference>
<accession>A0A8D8CQH9</accession>
<dbReference type="InterPro" id="IPR007614">
    <property type="entry name" value="Retinin_C"/>
</dbReference>
<sequence>MFRLVVLSAVLAVVAAAPGATLVASAPLAYTSYVQQPAVFAQKEISYQKNIIEEPTVAHVGNIEKKIPTGFSHQSFTQYHNKQVAEHVYAPAVKKTIVETPVEKTTYTHGYAAAPAVTYAAAPAITYAAAPAIKTAYVEAAPALTYAAAPALSYAAHGLNYAAAPALSYAYGAAPALTYAAQYPTVYGAAPAVYAKY</sequence>
<keyword evidence="1" id="KW-0732">Signal</keyword>
<proteinExistence type="predicted"/>
<dbReference type="PANTHER" id="PTHR34931">
    <property type="entry name" value="FI02976P-RELATED"/>
    <property type="match status" value="1"/>
</dbReference>
<feature type="signal peptide" evidence="1">
    <location>
        <begin position="1"/>
        <end position="16"/>
    </location>
</feature>
<feature type="chain" id="PRO_5034711021" evidence="1">
    <location>
        <begin position="17"/>
        <end position="197"/>
    </location>
</feature>
<dbReference type="EMBL" id="HBUE01136019">
    <property type="protein sequence ID" value="CAG6498560.1"/>
    <property type="molecule type" value="Transcribed_RNA"/>
</dbReference>
<evidence type="ECO:0000256" key="1">
    <source>
        <dbReference type="SAM" id="SignalP"/>
    </source>
</evidence>
<dbReference type="AlphaFoldDB" id="A0A8D8CQH9"/>
<reference evidence="2" key="1">
    <citation type="submission" date="2021-05" db="EMBL/GenBank/DDBJ databases">
        <authorList>
            <person name="Alioto T."/>
            <person name="Alioto T."/>
            <person name="Gomez Garrido J."/>
        </authorList>
    </citation>
    <scope>NUCLEOTIDE SEQUENCE</scope>
</reference>